<feature type="transmembrane region" description="Helical" evidence="2">
    <location>
        <begin position="170"/>
        <end position="192"/>
    </location>
</feature>
<keyword evidence="2" id="KW-1133">Transmembrane helix</keyword>
<reference evidence="3" key="2">
    <citation type="submission" date="2020-09" db="EMBL/GenBank/DDBJ databases">
        <authorList>
            <person name="Sun Q."/>
            <person name="Kim S."/>
        </authorList>
    </citation>
    <scope>NUCLEOTIDE SEQUENCE</scope>
    <source>
        <strain evidence="3">KCTC 42097</strain>
    </source>
</reference>
<organism evidence="3 4">
    <name type="scientific">Limoniibacter endophyticus</name>
    <dbReference type="NCBI Taxonomy" id="1565040"/>
    <lineage>
        <taxon>Bacteria</taxon>
        <taxon>Pseudomonadati</taxon>
        <taxon>Pseudomonadota</taxon>
        <taxon>Alphaproteobacteria</taxon>
        <taxon>Hyphomicrobiales</taxon>
        <taxon>Bartonellaceae</taxon>
        <taxon>Limoniibacter</taxon>
    </lineage>
</organism>
<feature type="transmembrane region" description="Helical" evidence="2">
    <location>
        <begin position="145"/>
        <end position="164"/>
    </location>
</feature>
<dbReference type="SUPFAM" id="SSF103473">
    <property type="entry name" value="MFS general substrate transporter"/>
    <property type="match status" value="1"/>
</dbReference>
<dbReference type="GO" id="GO:0008643">
    <property type="term" value="P:carbohydrate transport"/>
    <property type="evidence" value="ECO:0007669"/>
    <property type="project" value="InterPro"/>
</dbReference>
<dbReference type="Proteomes" id="UP000641137">
    <property type="component" value="Unassembled WGS sequence"/>
</dbReference>
<feature type="transmembrane region" description="Helical" evidence="2">
    <location>
        <begin position="258"/>
        <end position="275"/>
    </location>
</feature>
<feature type="transmembrane region" description="Helical" evidence="2">
    <location>
        <begin position="101"/>
        <end position="124"/>
    </location>
</feature>
<feature type="transmembrane region" description="Helical" evidence="2">
    <location>
        <begin position="310"/>
        <end position="329"/>
    </location>
</feature>
<gene>
    <name evidence="3" type="ORF">GCM10010136_33320</name>
</gene>
<dbReference type="Gene3D" id="1.20.1250.20">
    <property type="entry name" value="MFS general substrate transporter like domains"/>
    <property type="match status" value="2"/>
</dbReference>
<dbReference type="InterPro" id="IPR036259">
    <property type="entry name" value="MFS_trans_sf"/>
</dbReference>
<keyword evidence="2" id="KW-0812">Transmembrane</keyword>
<dbReference type="Pfam" id="PF13347">
    <property type="entry name" value="MFS_2"/>
    <property type="match status" value="1"/>
</dbReference>
<dbReference type="PANTHER" id="PTHR11328">
    <property type="entry name" value="MAJOR FACILITATOR SUPERFAMILY DOMAIN-CONTAINING PROTEIN"/>
    <property type="match status" value="1"/>
</dbReference>
<evidence type="ECO:0000313" key="3">
    <source>
        <dbReference type="EMBL" id="GHC80304.1"/>
    </source>
</evidence>
<name>A0A8J3GIR5_9HYPH</name>
<feature type="transmembrane region" description="Helical" evidence="2">
    <location>
        <begin position="36"/>
        <end position="57"/>
    </location>
</feature>
<comment type="similarity">
    <text evidence="1">Belongs to the sodium:galactoside symporter (TC 2.A.2) family.</text>
</comment>
<feature type="transmembrane region" description="Helical" evidence="2">
    <location>
        <begin position="350"/>
        <end position="373"/>
    </location>
</feature>
<feature type="transmembrane region" description="Helical" evidence="2">
    <location>
        <begin position="221"/>
        <end position="246"/>
    </location>
</feature>
<evidence type="ECO:0000313" key="4">
    <source>
        <dbReference type="Proteomes" id="UP000641137"/>
    </source>
</evidence>
<dbReference type="EMBL" id="BMZO01000012">
    <property type="protein sequence ID" value="GHC80304.1"/>
    <property type="molecule type" value="Genomic_DNA"/>
</dbReference>
<dbReference type="RefSeq" id="WP_244636850.1">
    <property type="nucleotide sequence ID" value="NZ_BMZO01000012.1"/>
</dbReference>
<feature type="transmembrane region" description="Helical" evidence="2">
    <location>
        <begin position="393"/>
        <end position="418"/>
    </location>
</feature>
<dbReference type="PANTHER" id="PTHR11328:SF24">
    <property type="entry name" value="MAJOR FACILITATOR SUPERFAMILY (MFS) PROFILE DOMAIN-CONTAINING PROTEIN"/>
    <property type="match status" value="1"/>
</dbReference>
<reference evidence="3" key="1">
    <citation type="journal article" date="2014" name="Int. J. Syst. Evol. Microbiol.">
        <title>Complete genome sequence of Corynebacterium casei LMG S-19264T (=DSM 44701T), isolated from a smear-ripened cheese.</title>
        <authorList>
            <consortium name="US DOE Joint Genome Institute (JGI-PGF)"/>
            <person name="Walter F."/>
            <person name="Albersmeier A."/>
            <person name="Kalinowski J."/>
            <person name="Ruckert C."/>
        </authorList>
    </citation>
    <scope>NUCLEOTIDE SEQUENCE</scope>
    <source>
        <strain evidence="3">KCTC 42097</strain>
    </source>
</reference>
<comment type="caution">
    <text evidence="3">The sequence shown here is derived from an EMBL/GenBank/DDBJ whole genome shotgun (WGS) entry which is preliminary data.</text>
</comment>
<dbReference type="InterPro" id="IPR039672">
    <property type="entry name" value="MFS_2"/>
</dbReference>
<feature type="transmembrane region" description="Helical" evidence="2">
    <location>
        <begin position="77"/>
        <end position="95"/>
    </location>
</feature>
<feature type="transmembrane region" description="Helical" evidence="2">
    <location>
        <begin position="287"/>
        <end position="304"/>
    </location>
</feature>
<dbReference type="GO" id="GO:0005886">
    <property type="term" value="C:plasma membrane"/>
    <property type="evidence" value="ECO:0007669"/>
    <property type="project" value="TreeGrafter"/>
</dbReference>
<keyword evidence="4" id="KW-1185">Reference proteome</keyword>
<sequence length="440" mass="47077">MAYALPALPLALLSLPFYATIPIVYAEEIGLSPASIGFVLALALLLGVFTDPLIGLLSDNDARWLGSWSDLGRRRGFFAISLPITAIAALMILWPSANAGIIYFAFWAALLSIGQSATMLPYAAWGAELATDYEGRVRVSAYREATALGGISIILALPFFLDFATPLEDFSALAAVALFILIGLPLLGVLAISKLPEPQNRSSCQLAFVEGLRAVSENRPFVRLLAAYFINGLANGVPATLLLYFIVYRVGRPDMQGAVLFVCCLAAFAGVPLALGAAKLFGKHKAWCLAMIISCAAFTLTGFLKEGEFGVFIALSVVTGFMLGFDLSLPPAIQADVIDSDTATSGSQRTGFYFSLWGLATKGSLALAVGLVFPALALAGFDPVAQVKTEESLLALTALYAWLPPVLKAFAVSLMWNFPIDQEEQMRLERVIQRSSRGVR</sequence>
<accession>A0A8J3GIR5</accession>
<protein>
    <submittedName>
        <fullName evidence="3">MFS transporter</fullName>
    </submittedName>
</protein>
<evidence type="ECO:0000256" key="2">
    <source>
        <dbReference type="SAM" id="Phobius"/>
    </source>
</evidence>
<dbReference type="AlphaFoldDB" id="A0A8J3GIR5"/>
<proteinExistence type="inferred from homology"/>
<dbReference type="GO" id="GO:0015293">
    <property type="term" value="F:symporter activity"/>
    <property type="evidence" value="ECO:0007669"/>
    <property type="project" value="InterPro"/>
</dbReference>
<keyword evidence="2" id="KW-0472">Membrane</keyword>
<evidence type="ECO:0000256" key="1">
    <source>
        <dbReference type="ARBA" id="ARBA00009617"/>
    </source>
</evidence>